<evidence type="ECO:0000313" key="4">
    <source>
        <dbReference type="Proteomes" id="UP000001715"/>
    </source>
</evidence>
<keyword evidence="2" id="KW-1133">Transmembrane helix</keyword>
<evidence type="ECO:0000313" key="3">
    <source>
        <dbReference type="EMBL" id="AAP34038.1"/>
    </source>
</evidence>
<evidence type="ECO:0000256" key="2">
    <source>
        <dbReference type="SAM" id="Phobius"/>
    </source>
</evidence>
<dbReference type="InterPro" id="IPR035148">
    <property type="entry name" value="DUF5480"/>
</dbReference>
<dbReference type="Pfam" id="PF17576">
    <property type="entry name" value="DUF5480"/>
    <property type="match status" value="1"/>
</dbReference>
<protein>
    <submittedName>
        <fullName evidence="3">Gene 4.2</fullName>
    </submittedName>
</protein>
<evidence type="ECO:0000256" key="1">
    <source>
        <dbReference type="SAM" id="MobiDB-lite"/>
    </source>
</evidence>
<feature type="region of interest" description="Disordered" evidence="1">
    <location>
        <begin position="62"/>
        <end position="92"/>
    </location>
</feature>
<feature type="compositionally biased region" description="Polar residues" evidence="1">
    <location>
        <begin position="80"/>
        <end position="92"/>
    </location>
</feature>
<feature type="compositionally biased region" description="Basic and acidic residues" evidence="1">
    <location>
        <begin position="63"/>
        <end position="78"/>
    </location>
</feature>
<proteinExistence type="predicted"/>
<reference evidence="3 4" key="1">
    <citation type="journal article" date="2003" name="J. Mol. Evol.">
        <title>Experimental evolution yields hundreds of mutations in a functional viral genome.</title>
        <authorList>
            <person name="Bull J.J."/>
            <person name="Badgett M.R."/>
            <person name="Rokyta D."/>
            <person name="Molineux I.J."/>
        </authorList>
    </citation>
    <scope>NUCLEOTIDE SEQUENCE</scope>
    <source>
        <strain evidence="3">K115</strain>
    </source>
</reference>
<feature type="transmembrane region" description="Helical" evidence="2">
    <location>
        <begin position="37"/>
        <end position="59"/>
    </location>
</feature>
<keyword evidence="2" id="KW-0472">Membrane</keyword>
<dbReference type="Proteomes" id="UP000001715">
    <property type="component" value="Segment"/>
</dbReference>
<keyword evidence="2" id="KW-0812">Transmembrane</keyword>
<organism evidence="4">
    <name type="scientific">Escherichia phage T7</name>
    <name type="common">Bacteriophage T7</name>
    <dbReference type="NCBI Taxonomy" id="10760"/>
    <lineage>
        <taxon>Viruses</taxon>
        <taxon>Duplodnaviria</taxon>
        <taxon>Heunggongvirae</taxon>
        <taxon>Uroviricota</taxon>
        <taxon>Caudoviricetes</taxon>
        <taxon>Autographivirales</taxon>
        <taxon>Autotranscriptaviridae</taxon>
        <taxon>Studiervirinae</taxon>
        <taxon>Teseptimavirus</taxon>
        <taxon>Teseptimavirus T7</taxon>
    </lineage>
</organism>
<accession>Q6WYE3</accession>
<dbReference type="EMBL" id="AY264776">
    <property type="protein sequence ID" value="AAP34038.1"/>
    <property type="molecule type" value="Genomic_DNA"/>
</dbReference>
<feature type="transmembrane region" description="Helical" evidence="2">
    <location>
        <begin position="7"/>
        <end position="31"/>
    </location>
</feature>
<name>Q6WYE3_BPT7</name>
<sequence>MRKVAPFLLLTYVVLAHYANYLILLLPLSVISKAICLTLSSFVFSSAALLVILVSLATWNTTRKPDGLSHQVTQEKKSHTQSQQTGPTTLTSDRILDAFPNDYEKFRWRVPF</sequence>
<organismHost>
    <name type="scientific">Escherichia coli</name>
    <dbReference type="NCBI Taxonomy" id="562"/>
</organismHost>